<evidence type="ECO:0000256" key="4">
    <source>
        <dbReference type="ARBA" id="ARBA00023242"/>
    </source>
</evidence>
<dbReference type="OrthoDB" id="752507at2759"/>
<dbReference type="Pfam" id="PF00010">
    <property type="entry name" value="HLH"/>
    <property type="match status" value="1"/>
</dbReference>
<gene>
    <name evidence="7" type="ORF">MANES_16G028800v8</name>
</gene>
<feature type="domain" description="BHLH" evidence="6">
    <location>
        <begin position="8"/>
        <end position="60"/>
    </location>
</feature>
<evidence type="ECO:0000259" key="6">
    <source>
        <dbReference type="PROSITE" id="PS50888"/>
    </source>
</evidence>
<keyword evidence="2" id="KW-0805">Transcription regulation</keyword>
<dbReference type="PANTHER" id="PTHR13935">
    <property type="entry name" value="ACHAETE-SCUTE TRANSCRIPTION FACTOR-RELATED"/>
    <property type="match status" value="1"/>
</dbReference>
<dbReference type="Gene3D" id="4.10.280.10">
    <property type="entry name" value="Helix-loop-helix DNA-binding domain"/>
    <property type="match status" value="1"/>
</dbReference>
<dbReference type="GO" id="GO:0046983">
    <property type="term" value="F:protein dimerization activity"/>
    <property type="evidence" value="ECO:0007669"/>
    <property type="project" value="InterPro"/>
</dbReference>
<keyword evidence="3" id="KW-0804">Transcription</keyword>
<dbReference type="PROSITE" id="PS50888">
    <property type="entry name" value="BHLH"/>
    <property type="match status" value="1"/>
</dbReference>
<dbReference type="OMA" id="QFLFSET"/>
<dbReference type="Proteomes" id="UP000091857">
    <property type="component" value="Chromosome 16"/>
</dbReference>
<feature type="compositionally biased region" description="Basic and acidic residues" evidence="5">
    <location>
        <begin position="69"/>
        <end position="81"/>
    </location>
</feature>
<evidence type="ECO:0000313" key="8">
    <source>
        <dbReference type="Proteomes" id="UP000091857"/>
    </source>
</evidence>
<dbReference type="InterPro" id="IPR015660">
    <property type="entry name" value="MASH1/Ascl1a-like"/>
</dbReference>
<dbReference type="InterPro" id="IPR011598">
    <property type="entry name" value="bHLH_dom"/>
</dbReference>
<evidence type="ECO:0000256" key="5">
    <source>
        <dbReference type="SAM" id="MobiDB-lite"/>
    </source>
</evidence>
<evidence type="ECO:0000256" key="1">
    <source>
        <dbReference type="ARBA" id="ARBA00004123"/>
    </source>
</evidence>
<evidence type="ECO:0000313" key="7">
    <source>
        <dbReference type="EMBL" id="OAY26202.1"/>
    </source>
</evidence>
<dbReference type="GO" id="GO:0006357">
    <property type="term" value="P:regulation of transcription by RNA polymerase II"/>
    <property type="evidence" value="ECO:0000318"/>
    <property type="project" value="GO_Central"/>
</dbReference>
<proteinExistence type="predicted"/>
<name>A0A2C9U8F7_MANES</name>
<feature type="region of interest" description="Disordered" evidence="5">
    <location>
        <begin position="69"/>
        <end position="92"/>
    </location>
</feature>
<dbReference type="AlphaFoldDB" id="A0A2C9U8F7"/>
<dbReference type="Gramene" id="Manes.16G028800.1.v8.1">
    <property type="protein sequence ID" value="Manes.16G028800.1.v8.1.CDS"/>
    <property type="gene ID" value="Manes.16G028800.v8.1"/>
</dbReference>
<dbReference type="SUPFAM" id="SSF47459">
    <property type="entry name" value="HLH, helix-loop-helix DNA-binding domain"/>
    <property type="match status" value="1"/>
</dbReference>
<dbReference type="PANTHER" id="PTHR13935:SF90">
    <property type="entry name" value="TRANSCRIPTION FACTOR BHLH162"/>
    <property type="match status" value="1"/>
</dbReference>
<evidence type="ECO:0000256" key="2">
    <source>
        <dbReference type="ARBA" id="ARBA00023015"/>
    </source>
</evidence>
<organism evidence="7 8">
    <name type="scientific">Manihot esculenta</name>
    <name type="common">Cassava</name>
    <name type="synonym">Jatropha manihot</name>
    <dbReference type="NCBI Taxonomy" id="3983"/>
    <lineage>
        <taxon>Eukaryota</taxon>
        <taxon>Viridiplantae</taxon>
        <taxon>Streptophyta</taxon>
        <taxon>Embryophyta</taxon>
        <taxon>Tracheophyta</taxon>
        <taxon>Spermatophyta</taxon>
        <taxon>Magnoliopsida</taxon>
        <taxon>eudicotyledons</taxon>
        <taxon>Gunneridae</taxon>
        <taxon>Pentapetalae</taxon>
        <taxon>rosids</taxon>
        <taxon>fabids</taxon>
        <taxon>Malpighiales</taxon>
        <taxon>Euphorbiaceae</taxon>
        <taxon>Crotonoideae</taxon>
        <taxon>Manihoteae</taxon>
        <taxon>Manihot</taxon>
    </lineage>
</organism>
<dbReference type="SMR" id="A0A2C9U8F7"/>
<dbReference type="SMART" id="SM00353">
    <property type="entry name" value="HLH"/>
    <property type="match status" value="1"/>
</dbReference>
<feature type="compositionally biased region" description="Polar residues" evidence="5">
    <location>
        <begin position="82"/>
        <end position="91"/>
    </location>
</feature>
<dbReference type="STRING" id="3983.A0A2C9U8F7"/>
<evidence type="ECO:0000256" key="3">
    <source>
        <dbReference type="ARBA" id="ARBA00023163"/>
    </source>
</evidence>
<reference evidence="8" key="1">
    <citation type="journal article" date="2016" name="Nat. Biotechnol.">
        <title>Sequencing wild and cultivated cassava and related species reveals extensive interspecific hybridization and genetic diversity.</title>
        <authorList>
            <person name="Bredeson J.V."/>
            <person name="Lyons J.B."/>
            <person name="Prochnik S.E."/>
            <person name="Wu G.A."/>
            <person name="Ha C.M."/>
            <person name="Edsinger-Gonzales E."/>
            <person name="Grimwood J."/>
            <person name="Schmutz J."/>
            <person name="Rabbi I.Y."/>
            <person name="Egesi C."/>
            <person name="Nauluvula P."/>
            <person name="Lebot V."/>
            <person name="Ndunguru J."/>
            <person name="Mkamilo G."/>
            <person name="Bart R.S."/>
            <person name="Setter T.L."/>
            <person name="Gleadow R.M."/>
            <person name="Kulakow P."/>
            <person name="Ferguson M.E."/>
            <person name="Rounsley S."/>
            <person name="Rokhsar D.S."/>
        </authorList>
    </citation>
    <scope>NUCLEOTIDE SEQUENCE [LARGE SCALE GENOMIC DNA]</scope>
    <source>
        <strain evidence="8">cv. AM560-2</strain>
    </source>
</reference>
<dbReference type="GO" id="GO:0000981">
    <property type="term" value="F:DNA-binding transcription factor activity, RNA polymerase II-specific"/>
    <property type="evidence" value="ECO:0000318"/>
    <property type="project" value="GO_Central"/>
</dbReference>
<sequence>MENNSISSSRTDKKTIERNRRNQMKALCSKLNSLLPHQSSRKPMSLSDQLDQAAKYIKKLQINLEKMRERKESLMGREERPPNSSSGSNGATMRLRYPQIKVHEIGSALEVVLITGLETQFMFNEIIRILHEEGAEIVNASFSVLDDVVFHTIHSKVGDSSHSYGAARISERLKKFVPDANPF</sequence>
<keyword evidence="4" id="KW-0539">Nucleus</keyword>
<protein>
    <recommendedName>
        <fullName evidence="6">BHLH domain-containing protein</fullName>
    </recommendedName>
</protein>
<accession>A0A2C9U8F7</accession>
<dbReference type="EMBL" id="CM004402">
    <property type="protein sequence ID" value="OAY26202.1"/>
    <property type="molecule type" value="Genomic_DNA"/>
</dbReference>
<dbReference type="GO" id="GO:0000977">
    <property type="term" value="F:RNA polymerase II transcription regulatory region sequence-specific DNA binding"/>
    <property type="evidence" value="ECO:0000318"/>
    <property type="project" value="GO_Central"/>
</dbReference>
<dbReference type="GO" id="GO:0090575">
    <property type="term" value="C:RNA polymerase II transcription regulator complex"/>
    <property type="evidence" value="ECO:0000318"/>
    <property type="project" value="GO_Central"/>
</dbReference>
<dbReference type="InterPro" id="IPR036638">
    <property type="entry name" value="HLH_DNA-bd_sf"/>
</dbReference>
<keyword evidence="8" id="KW-1185">Reference proteome</keyword>
<comment type="subcellular location">
    <subcellularLocation>
        <location evidence="1">Nucleus</location>
    </subcellularLocation>
</comment>
<comment type="caution">
    <text evidence="7">The sequence shown here is derived from an EMBL/GenBank/DDBJ whole genome shotgun (WGS) entry which is preliminary data.</text>
</comment>